<dbReference type="EMBL" id="SOHL01000027">
    <property type="protein sequence ID" value="TFD68317.1"/>
    <property type="molecule type" value="Genomic_DNA"/>
</dbReference>
<keyword evidence="2" id="KW-0812">Transmembrane</keyword>
<dbReference type="PRINTS" id="PR00950">
    <property type="entry name" value="TYPE3IMSPROT"/>
</dbReference>
<evidence type="ECO:0000256" key="1">
    <source>
        <dbReference type="SAM" id="MobiDB-lite"/>
    </source>
</evidence>
<dbReference type="GO" id="GO:0009306">
    <property type="term" value="P:protein secretion"/>
    <property type="evidence" value="ECO:0007669"/>
    <property type="project" value="InterPro"/>
</dbReference>
<dbReference type="InterPro" id="IPR006135">
    <property type="entry name" value="T3SS_substrate_exporter"/>
</dbReference>
<protein>
    <submittedName>
        <fullName evidence="3">EscU/YscU/HrcU family type III secretion system export apparatus switch protein</fullName>
    </submittedName>
</protein>
<dbReference type="Pfam" id="PF01312">
    <property type="entry name" value="Bac_export_2"/>
    <property type="match status" value="1"/>
</dbReference>
<proteinExistence type="predicted"/>
<organism evidence="3 4">
    <name type="scientific">Cryobacterium gelidum</name>
    <dbReference type="NCBI Taxonomy" id="1259164"/>
    <lineage>
        <taxon>Bacteria</taxon>
        <taxon>Bacillati</taxon>
        <taxon>Actinomycetota</taxon>
        <taxon>Actinomycetes</taxon>
        <taxon>Micrococcales</taxon>
        <taxon>Microbacteriaceae</taxon>
        <taxon>Cryobacterium</taxon>
    </lineage>
</organism>
<evidence type="ECO:0000313" key="3">
    <source>
        <dbReference type="EMBL" id="TFD68317.1"/>
    </source>
</evidence>
<accession>A0A4R9ARC1</accession>
<dbReference type="AlphaFoldDB" id="A0A4R9ARC1"/>
<dbReference type="Proteomes" id="UP000297983">
    <property type="component" value="Unassembled WGS sequence"/>
</dbReference>
<feature type="transmembrane region" description="Helical" evidence="2">
    <location>
        <begin position="188"/>
        <end position="209"/>
    </location>
</feature>
<name>A0A4R9ARC1_9MICO</name>
<dbReference type="PANTHER" id="PTHR30531:SF12">
    <property type="entry name" value="FLAGELLAR BIOSYNTHETIC PROTEIN FLHB"/>
    <property type="match status" value="1"/>
</dbReference>
<gene>
    <name evidence="3" type="ORF">E3T50_14320</name>
</gene>
<evidence type="ECO:0000313" key="4">
    <source>
        <dbReference type="Proteomes" id="UP000297983"/>
    </source>
</evidence>
<dbReference type="GO" id="GO:0005886">
    <property type="term" value="C:plasma membrane"/>
    <property type="evidence" value="ECO:0007669"/>
    <property type="project" value="TreeGrafter"/>
</dbReference>
<dbReference type="SUPFAM" id="SSF160544">
    <property type="entry name" value="EscU C-terminal domain-like"/>
    <property type="match status" value="1"/>
</dbReference>
<feature type="transmembrane region" description="Helical" evidence="2">
    <location>
        <begin position="145"/>
        <end position="168"/>
    </location>
</feature>
<comment type="caution">
    <text evidence="3">The sequence shown here is derived from an EMBL/GenBank/DDBJ whole genome shotgun (WGS) entry which is preliminary data.</text>
</comment>
<dbReference type="InterPro" id="IPR029025">
    <property type="entry name" value="T3SS_substrate_exporter_C"/>
</dbReference>
<feature type="region of interest" description="Disordered" evidence="1">
    <location>
        <begin position="355"/>
        <end position="381"/>
    </location>
</feature>
<keyword evidence="4" id="KW-1185">Reference proteome</keyword>
<dbReference type="PANTHER" id="PTHR30531">
    <property type="entry name" value="FLAGELLAR BIOSYNTHETIC PROTEIN FLHB"/>
    <property type="match status" value="1"/>
</dbReference>
<keyword evidence="2" id="KW-1133">Transmembrane helix</keyword>
<feature type="region of interest" description="Disordered" evidence="1">
    <location>
        <begin position="1"/>
        <end position="26"/>
    </location>
</feature>
<feature type="transmembrane region" description="Helical" evidence="2">
    <location>
        <begin position="33"/>
        <end position="56"/>
    </location>
</feature>
<reference evidence="3 4" key="1">
    <citation type="submission" date="2019-03" db="EMBL/GenBank/DDBJ databases">
        <title>Genomics of glacier-inhabiting Cryobacterium strains.</title>
        <authorList>
            <person name="Liu Q."/>
            <person name="Xin Y.-H."/>
        </authorList>
    </citation>
    <scope>NUCLEOTIDE SEQUENCE [LARGE SCALE GENOMIC DNA]</scope>
    <source>
        <strain evidence="3 4">Hz16</strain>
    </source>
</reference>
<sequence length="381" mass="39930">MSETDSGEKTEPATEKRMKRVREKGELSKSQDVTAWLGVGAAGLMLPATIAAGGAAGTDQMYRIGTLANNPDPSVAVEALGNALSSLADILTPFFVVVLIVVLGGAALQGGIHFKKFTGKYEQFNLVTGMKRVFGTQALWEGVKVLAKTAAVGVVLYWVIQGLMPVLLTAGGLPVSELLSAAGSGTAALLQAAVAAGLVLAAADIFVIMKRNRKKTLMTKKEVKDENKASEGDPLIKSQRRSRQLMMSRNRMITSVADANVVLVNPTHVAVALKYEPGKSAPRVVAKGVGHIAARIRVQAETDRVPIVQDVPLARALHAVCEIGDEIPTELYNAVARVLAFVMALQKRGSTAGTHTMSALTAPSSSSSSPSPSPQTAGGRS</sequence>
<feature type="transmembrane region" description="Helical" evidence="2">
    <location>
        <begin position="90"/>
        <end position="108"/>
    </location>
</feature>
<feature type="compositionally biased region" description="Basic and acidic residues" evidence="1">
    <location>
        <begin position="1"/>
        <end position="16"/>
    </location>
</feature>
<dbReference type="Gene3D" id="3.40.1690.10">
    <property type="entry name" value="secretion proteins EscU"/>
    <property type="match status" value="1"/>
</dbReference>
<keyword evidence="2" id="KW-0472">Membrane</keyword>
<dbReference type="RefSeq" id="WP_134552804.1">
    <property type="nucleotide sequence ID" value="NZ_SOHL01000027.1"/>
</dbReference>
<evidence type="ECO:0000256" key="2">
    <source>
        <dbReference type="SAM" id="Phobius"/>
    </source>
</evidence>